<feature type="domain" description="Luciferase-like" evidence="5">
    <location>
        <begin position="1"/>
        <end position="258"/>
    </location>
</feature>
<keyword evidence="3" id="KW-0560">Oxidoreductase</keyword>
<dbReference type="Proteomes" id="UP000326912">
    <property type="component" value="Unassembled WGS sequence"/>
</dbReference>
<keyword evidence="2" id="KW-0288">FMN</keyword>
<evidence type="ECO:0000259" key="5">
    <source>
        <dbReference type="Pfam" id="PF00296"/>
    </source>
</evidence>
<accession>A0A5J4KJ23</accession>
<dbReference type="PANTHER" id="PTHR42847:SF8">
    <property type="entry name" value="CONSERVED PROTEIN"/>
    <property type="match status" value="1"/>
</dbReference>
<dbReference type="NCBIfam" id="TIGR03560">
    <property type="entry name" value="F420_Rv1855c"/>
    <property type="match status" value="1"/>
</dbReference>
<gene>
    <name evidence="6" type="ORF">KDW_38700</name>
</gene>
<evidence type="ECO:0000256" key="3">
    <source>
        <dbReference type="ARBA" id="ARBA00023002"/>
    </source>
</evidence>
<evidence type="ECO:0000256" key="1">
    <source>
        <dbReference type="ARBA" id="ARBA00022630"/>
    </source>
</evidence>
<evidence type="ECO:0000313" key="6">
    <source>
        <dbReference type="EMBL" id="GER89708.1"/>
    </source>
</evidence>
<evidence type="ECO:0000313" key="7">
    <source>
        <dbReference type="Proteomes" id="UP000326912"/>
    </source>
</evidence>
<keyword evidence="1" id="KW-0285">Flavoprotein</keyword>
<dbReference type="RefSeq" id="WP_151757564.1">
    <property type="nucleotide sequence ID" value="NZ_BKZW01000002.1"/>
</dbReference>
<comment type="caution">
    <text evidence="6">The sequence shown here is derived from an EMBL/GenBank/DDBJ whole genome shotgun (WGS) entry which is preliminary data.</text>
</comment>
<dbReference type="InterPro" id="IPR036661">
    <property type="entry name" value="Luciferase-like_sf"/>
</dbReference>
<dbReference type="EMBL" id="BKZW01000002">
    <property type="protein sequence ID" value="GER89708.1"/>
    <property type="molecule type" value="Genomic_DNA"/>
</dbReference>
<keyword evidence="7" id="KW-1185">Reference proteome</keyword>
<dbReference type="GO" id="GO:0008726">
    <property type="term" value="F:alkanesulfonate monooxygenase activity"/>
    <property type="evidence" value="ECO:0007669"/>
    <property type="project" value="TreeGrafter"/>
</dbReference>
<dbReference type="Gene3D" id="3.20.20.30">
    <property type="entry name" value="Luciferase-like domain"/>
    <property type="match status" value="1"/>
</dbReference>
<reference evidence="6 7" key="1">
    <citation type="submission" date="2019-10" db="EMBL/GenBank/DDBJ databases">
        <title>Dictyobacter vulcani sp. nov., within the class Ktedonobacteria, isolated from soil of volcanic Mt. Zao.</title>
        <authorList>
            <person name="Zheng Y."/>
            <person name="Wang C.M."/>
            <person name="Sakai Y."/>
            <person name="Abe K."/>
            <person name="Yokota A."/>
            <person name="Yabe S."/>
        </authorList>
    </citation>
    <scope>NUCLEOTIDE SEQUENCE [LARGE SCALE GENOMIC DNA]</scope>
    <source>
        <strain evidence="6 7">W12</strain>
    </source>
</reference>
<dbReference type="SUPFAM" id="SSF51679">
    <property type="entry name" value="Bacterial luciferase-like"/>
    <property type="match status" value="1"/>
</dbReference>
<dbReference type="PANTHER" id="PTHR42847">
    <property type="entry name" value="ALKANESULFONATE MONOOXYGENASE"/>
    <property type="match status" value="1"/>
</dbReference>
<dbReference type="Pfam" id="PF00296">
    <property type="entry name" value="Bac_luciferase"/>
    <property type="match status" value="1"/>
</dbReference>
<sequence>MKIGIMLPQEWEKGQSDPVEAYEHMTEVAQEAEALGFDGVWLFDHFYSTTSPELASKSIFECWMSTAALARDTSRIRIGQLVTCNSFRHPALLAKMASTVDVLSHGRLTVGIGAGWYEREYTAHGYEFPDIPTRLRQLGETAQVLKAMWTEQETFFAGKYIQIAGAINQPKGVQQPHIPLMIAGKGERVTLKLVARYGDACNFTHPTPEEMQHKFALIRQYCGEIGRDPAEIRRTIYVNGCVGETDPEAITKAQNVSQKFSIDAIRTRGLLGSPATIRQRLHDIEQLGVQEVIVSLSDVDLPSLRLLAQSFH</sequence>
<keyword evidence="4" id="KW-0503">Monooxygenase</keyword>
<dbReference type="InterPro" id="IPR050172">
    <property type="entry name" value="SsuD_RutA_monooxygenase"/>
</dbReference>
<dbReference type="InterPro" id="IPR019952">
    <property type="entry name" value="F420_OxRdatse_Rv1855c_pred"/>
</dbReference>
<proteinExistence type="predicted"/>
<protein>
    <submittedName>
        <fullName evidence="6">LLM class F420-dependent oxidoreductase</fullName>
    </submittedName>
</protein>
<dbReference type="AlphaFoldDB" id="A0A5J4KJ23"/>
<evidence type="ECO:0000256" key="4">
    <source>
        <dbReference type="ARBA" id="ARBA00023033"/>
    </source>
</evidence>
<evidence type="ECO:0000256" key="2">
    <source>
        <dbReference type="ARBA" id="ARBA00022643"/>
    </source>
</evidence>
<name>A0A5J4KJ23_9CHLR</name>
<dbReference type="InterPro" id="IPR011251">
    <property type="entry name" value="Luciferase-like_dom"/>
</dbReference>
<dbReference type="GO" id="GO:0046306">
    <property type="term" value="P:alkanesulfonate catabolic process"/>
    <property type="evidence" value="ECO:0007669"/>
    <property type="project" value="TreeGrafter"/>
</dbReference>
<organism evidence="6 7">
    <name type="scientific">Dictyobacter vulcani</name>
    <dbReference type="NCBI Taxonomy" id="2607529"/>
    <lineage>
        <taxon>Bacteria</taxon>
        <taxon>Bacillati</taxon>
        <taxon>Chloroflexota</taxon>
        <taxon>Ktedonobacteria</taxon>
        <taxon>Ktedonobacterales</taxon>
        <taxon>Dictyobacteraceae</taxon>
        <taxon>Dictyobacter</taxon>
    </lineage>
</organism>